<reference evidence="2" key="1">
    <citation type="journal article" date="2011" name="J. Bacteriol.">
        <title>Genome sequences of eight morphologically diverse alphaproteobacteria.</title>
        <authorList>
            <consortium name="US DOE Joint Genome Institute"/>
            <person name="Brown P.J."/>
            <person name="Kysela D.T."/>
            <person name="Buechlein A."/>
            <person name="Hemmerich C."/>
            <person name="Brun Y.V."/>
        </authorList>
    </citation>
    <scope>NUCLEOTIDE SEQUENCE [LARGE SCALE GENOMIC DNA]</scope>
    <source>
        <strain evidence="2">ATCC 21756 / DSM 7131 / JCM 7823 / NBRC 15250 / LMG 17158 / TK0059</strain>
    </source>
</reference>
<name>D5VG74_CAUST</name>
<dbReference type="KEGG" id="cse:Cseg_1710"/>
<evidence type="ECO:0000313" key="2">
    <source>
        <dbReference type="Proteomes" id="UP000002629"/>
    </source>
</evidence>
<dbReference type="Proteomes" id="UP000002629">
    <property type="component" value="Chromosome"/>
</dbReference>
<gene>
    <name evidence="1" type="ordered locus">Cseg_1710</name>
</gene>
<accession>D5VG74</accession>
<dbReference type="eggNOG" id="ENOG5033NI3">
    <property type="taxonomic scope" value="Bacteria"/>
</dbReference>
<protein>
    <submittedName>
        <fullName evidence="1">Uncharacterized protein</fullName>
    </submittedName>
</protein>
<dbReference type="EMBL" id="CP002008">
    <property type="protein sequence ID" value="ADG10193.1"/>
    <property type="molecule type" value="Genomic_DNA"/>
</dbReference>
<organism evidence="1 2">
    <name type="scientific">Caulobacter segnis (strain ATCC 21756 / DSM 7131 / JCM 7823 / NBRC 15250 / LMG 17158 / TK0059)</name>
    <name type="common">Mycoplana segnis</name>
    <dbReference type="NCBI Taxonomy" id="509190"/>
    <lineage>
        <taxon>Bacteria</taxon>
        <taxon>Pseudomonadati</taxon>
        <taxon>Pseudomonadota</taxon>
        <taxon>Alphaproteobacteria</taxon>
        <taxon>Caulobacterales</taxon>
        <taxon>Caulobacteraceae</taxon>
        <taxon>Caulobacter</taxon>
    </lineage>
</organism>
<evidence type="ECO:0000313" key="1">
    <source>
        <dbReference type="EMBL" id="ADG10193.1"/>
    </source>
</evidence>
<dbReference type="HOGENOM" id="CLU_196924_0_0_5"/>
<sequence>MSAAGASFAAAPCRDAKGKFIKCPAAAAPAKPTKCKDAKGKFAKCGTPGAKPV</sequence>
<dbReference type="AlphaFoldDB" id="D5VG74"/>
<proteinExistence type="predicted"/>